<feature type="domain" description="Chitin-binding type-2" evidence="7">
    <location>
        <begin position="127"/>
        <end position="184"/>
    </location>
</feature>
<feature type="chain" id="PRO_5007369339" evidence="6">
    <location>
        <begin position="21"/>
        <end position="284"/>
    </location>
</feature>
<keyword evidence="3" id="KW-0677">Repeat</keyword>
<dbReference type="Pfam" id="PF01607">
    <property type="entry name" value="CBM_14"/>
    <property type="match status" value="3"/>
</dbReference>
<dbReference type="OrthoDB" id="6020543at2759"/>
<evidence type="ECO:0000256" key="1">
    <source>
        <dbReference type="ARBA" id="ARBA00022669"/>
    </source>
</evidence>
<dbReference type="GO" id="GO:0005576">
    <property type="term" value="C:extracellular region"/>
    <property type="evidence" value="ECO:0007669"/>
    <property type="project" value="InterPro"/>
</dbReference>
<dbReference type="SUPFAM" id="SSF57625">
    <property type="entry name" value="Invertebrate chitin-binding proteins"/>
    <property type="match status" value="3"/>
</dbReference>
<dbReference type="SMART" id="SM00494">
    <property type="entry name" value="ChtBD2"/>
    <property type="match status" value="3"/>
</dbReference>
<dbReference type="EMBL" id="GAKP01000155">
    <property type="protein sequence ID" value="JAC58797.1"/>
    <property type="molecule type" value="Transcribed_RNA"/>
</dbReference>
<dbReference type="PROSITE" id="PS50940">
    <property type="entry name" value="CHIT_BIND_II"/>
    <property type="match status" value="3"/>
</dbReference>
<dbReference type="PANTHER" id="PTHR23301:SF0">
    <property type="entry name" value="CHITIN-BINDING TYPE-2 DOMAIN-CONTAINING PROTEIN-RELATED"/>
    <property type="match status" value="1"/>
</dbReference>
<evidence type="ECO:0000256" key="4">
    <source>
        <dbReference type="ARBA" id="ARBA00023157"/>
    </source>
</evidence>
<dbReference type="PANTHER" id="PTHR23301">
    <property type="entry name" value="CHITIN BINDING PERITROPHIN-A"/>
    <property type="match status" value="1"/>
</dbReference>
<keyword evidence="2 6" id="KW-0732">Signal</keyword>
<dbReference type="GO" id="GO:0008061">
    <property type="term" value="F:chitin binding"/>
    <property type="evidence" value="ECO:0007669"/>
    <property type="project" value="UniProtKB-KW"/>
</dbReference>
<keyword evidence="1" id="KW-0147">Chitin-binding</keyword>
<name>A0A034WWT6_BACDO</name>
<sequence length="284" mass="31536">MWYLLGVLLSFALLQSSVLSRKLDQRTDAGFLEICSNRNGVNIPMPGSCTGFFICVDGNAIASSCGSFYHFNTQTGLCDHPLKANCQLDLSQIKNITSPTNEKKQGTRSSLPKPKTPAEVVADLSIGPICKNLPTGTLLPKSDSCSQYYVCILERPYRRTCPPMLHFNATRGLCQDPTMAKCSIQSKKITKKDIKLINTVATNLKEYDIANLDELGNTDSTKMDTICIMSPNGTLFPFRDDCNRFIFCINHQALALICPEGHHFSVRNGRCEWPSIAKCQSHDW</sequence>
<keyword evidence="5" id="KW-0325">Glycoprotein</keyword>
<reference evidence="8" key="1">
    <citation type="journal article" date="2014" name="BMC Genomics">
        <title>Characterizing the developmental transcriptome of the oriental fruit fly, Bactrocera dorsalis (Diptera: Tephritidae) through comparative genomic analysis with Drosophila melanogaster utilizing modENCODE datasets.</title>
        <authorList>
            <person name="Geib S.M."/>
            <person name="Calla B."/>
            <person name="Hall B."/>
            <person name="Hou S."/>
            <person name="Manoukis N.C."/>
        </authorList>
    </citation>
    <scope>NUCLEOTIDE SEQUENCE</scope>
    <source>
        <strain evidence="8">Punador</strain>
    </source>
</reference>
<dbReference type="KEGG" id="bdr:105227397"/>
<dbReference type="InterPro" id="IPR002557">
    <property type="entry name" value="Chitin-bd_dom"/>
</dbReference>
<gene>
    <name evidence="8" type="primary">CHIT3</name>
</gene>
<evidence type="ECO:0000259" key="7">
    <source>
        <dbReference type="PROSITE" id="PS50940"/>
    </source>
</evidence>
<proteinExistence type="predicted"/>
<accession>A0A034WWT6</accession>
<dbReference type="InterPro" id="IPR036508">
    <property type="entry name" value="Chitin-bd_dom_sf"/>
</dbReference>
<evidence type="ECO:0000313" key="8">
    <source>
        <dbReference type="EMBL" id="JAC58797.1"/>
    </source>
</evidence>
<evidence type="ECO:0000256" key="6">
    <source>
        <dbReference type="SAM" id="SignalP"/>
    </source>
</evidence>
<dbReference type="AlphaFoldDB" id="A0A034WWT6"/>
<protein>
    <submittedName>
        <fullName evidence="8">Putative chitinase 3</fullName>
    </submittedName>
</protein>
<keyword evidence="4" id="KW-1015">Disulfide bond</keyword>
<feature type="domain" description="Chitin-binding type-2" evidence="7">
    <location>
        <begin position="224"/>
        <end position="281"/>
    </location>
</feature>
<dbReference type="InterPro" id="IPR051940">
    <property type="entry name" value="Chitin_bind-dev_reg"/>
</dbReference>
<feature type="domain" description="Chitin-binding type-2" evidence="7">
    <location>
        <begin position="32"/>
        <end position="88"/>
    </location>
</feature>
<dbReference type="RefSeq" id="XP_011205022.2">
    <property type="nucleotide sequence ID" value="XM_011206720.3"/>
</dbReference>
<evidence type="ECO:0000256" key="3">
    <source>
        <dbReference type="ARBA" id="ARBA00022737"/>
    </source>
</evidence>
<evidence type="ECO:0000256" key="2">
    <source>
        <dbReference type="ARBA" id="ARBA00022729"/>
    </source>
</evidence>
<feature type="signal peptide" evidence="6">
    <location>
        <begin position="1"/>
        <end position="20"/>
    </location>
</feature>
<dbReference type="Gene3D" id="2.170.140.10">
    <property type="entry name" value="Chitin binding domain"/>
    <property type="match status" value="3"/>
</dbReference>
<dbReference type="GeneID" id="105227397"/>
<evidence type="ECO:0000256" key="5">
    <source>
        <dbReference type="ARBA" id="ARBA00023180"/>
    </source>
</evidence>
<dbReference type="EMBL" id="GAKP01000156">
    <property type="protein sequence ID" value="JAC58796.1"/>
    <property type="molecule type" value="Transcribed_RNA"/>
</dbReference>
<organism evidence="8">
    <name type="scientific">Bactrocera dorsalis</name>
    <name type="common">Oriental fruit fly</name>
    <name type="synonym">Dacus dorsalis</name>
    <dbReference type="NCBI Taxonomy" id="27457"/>
    <lineage>
        <taxon>Eukaryota</taxon>
        <taxon>Metazoa</taxon>
        <taxon>Ecdysozoa</taxon>
        <taxon>Arthropoda</taxon>
        <taxon>Hexapoda</taxon>
        <taxon>Insecta</taxon>
        <taxon>Pterygota</taxon>
        <taxon>Neoptera</taxon>
        <taxon>Endopterygota</taxon>
        <taxon>Diptera</taxon>
        <taxon>Brachycera</taxon>
        <taxon>Muscomorpha</taxon>
        <taxon>Tephritoidea</taxon>
        <taxon>Tephritidae</taxon>
        <taxon>Bactrocera</taxon>
        <taxon>Bactrocera</taxon>
    </lineage>
</organism>